<dbReference type="Gene3D" id="2.40.40.10">
    <property type="entry name" value="RlpA-like domain"/>
    <property type="match status" value="1"/>
</dbReference>
<evidence type="ECO:0000259" key="4">
    <source>
        <dbReference type="PROSITE" id="PS50842"/>
    </source>
</evidence>
<feature type="domain" description="Expansin-like EG45" evidence="4">
    <location>
        <begin position="18"/>
        <end position="115"/>
    </location>
</feature>
<dbReference type="VEuPathDB" id="FungiDB:SPRG_05506"/>
<dbReference type="InterPro" id="IPR007112">
    <property type="entry name" value="Expansin/allergen_DPBB_dom"/>
</dbReference>
<accession>A0A067CK30</accession>
<evidence type="ECO:0000313" key="5">
    <source>
        <dbReference type="EMBL" id="KDO29550.1"/>
    </source>
</evidence>
<dbReference type="GeneID" id="24127898"/>
<dbReference type="OrthoDB" id="406505at2759"/>
<reference evidence="5 6" key="1">
    <citation type="journal article" date="2013" name="PLoS Genet.">
        <title>Distinctive expansion of potential virulence genes in the genome of the oomycete fish pathogen Saprolegnia parasitica.</title>
        <authorList>
            <person name="Jiang R.H."/>
            <person name="de Bruijn I."/>
            <person name="Haas B.J."/>
            <person name="Belmonte R."/>
            <person name="Lobach L."/>
            <person name="Christie J."/>
            <person name="van den Ackerveken G."/>
            <person name="Bottin A."/>
            <person name="Bulone V."/>
            <person name="Diaz-Moreno S.M."/>
            <person name="Dumas B."/>
            <person name="Fan L."/>
            <person name="Gaulin E."/>
            <person name="Govers F."/>
            <person name="Grenville-Briggs L.J."/>
            <person name="Horner N.R."/>
            <person name="Levin J.Z."/>
            <person name="Mammella M."/>
            <person name="Meijer H.J."/>
            <person name="Morris P."/>
            <person name="Nusbaum C."/>
            <person name="Oome S."/>
            <person name="Phillips A.J."/>
            <person name="van Rooyen D."/>
            <person name="Rzeszutek E."/>
            <person name="Saraiva M."/>
            <person name="Secombes C.J."/>
            <person name="Seidl M.F."/>
            <person name="Snel B."/>
            <person name="Stassen J.H."/>
            <person name="Sykes S."/>
            <person name="Tripathy S."/>
            <person name="van den Berg H."/>
            <person name="Vega-Arreguin J.C."/>
            <person name="Wawra S."/>
            <person name="Young S.K."/>
            <person name="Zeng Q."/>
            <person name="Dieguez-Uribeondo J."/>
            <person name="Russ C."/>
            <person name="Tyler B.M."/>
            <person name="van West P."/>
        </authorList>
    </citation>
    <scope>NUCLEOTIDE SEQUENCE [LARGE SCALE GENOMIC DNA]</scope>
    <source>
        <strain evidence="5 6">CBS 223.65</strain>
    </source>
</reference>
<feature type="compositionally biased region" description="Low complexity" evidence="2">
    <location>
        <begin position="214"/>
        <end position="228"/>
    </location>
</feature>
<dbReference type="InterPro" id="IPR051477">
    <property type="entry name" value="Expansin_CellWall"/>
</dbReference>
<dbReference type="Gene3D" id="2.60.40.760">
    <property type="entry name" value="Expansin, cellulose-binding-like domain"/>
    <property type="match status" value="1"/>
</dbReference>
<keyword evidence="1 3" id="KW-0732">Signal</keyword>
<organism evidence="5 6">
    <name type="scientific">Saprolegnia parasitica (strain CBS 223.65)</name>
    <dbReference type="NCBI Taxonomy" id="695850"/>
    <lineage>
        <taxon>Eukaryota</taxon>
        <taxon>Sar</taxon>
        <taxon>Stramenopiles</taxon>
        <taxon>Oomycota</taxon>
        <taxon>Saprolegniomycetes</taxon>
        <taxon>Saprolegniales</taxon>
        <taxon>Saprolegniaceae</taxon>
        <taxon>Saprolegnia</taxon>
    </lineage>
</organism>
<dbReference type="RefSeq" id="XP_012199615.1">
    <property type="nucleotide sequence ID" value="XM_012344225.1"/>
</dbReference>
<name>A0A067CK30_SAPPC</name>
<feature type="signal peptide" evidence="3">
    <location>
        <begin position="1"/>
        <end position="16"/>
    </location>
</feature>
<feature type="chain" id="PRO_5001634597" description="Expansin-like EG45 domain-containing protein" evidence="3">
    <location>
        <begin position="17"/>
        <end position="335"/>
    </location>
</feature>
<dbReference type="EMBL" id="KK583205">
    <property type="protein sequence ID" value="KDO29550.1"/>
    <property type="molecule type" value="Genomic_DNA"/>
</dbReference>
<dbReference type="PANTHER" id="PTHR31836:SF21">
    <property type="entry name" value="EXPANSIN-LIKE PROTEIN 7"/>
    <property type="match status" value="1"/>
</dbReference>
<keyword evidence="6" id="KW-1185">Reference proteome</keyword>
<dbReference type="PANTHER" id="PTHR31836">
    <property type="match status" value="1"/>
</dbReference>
<dbReference type="KEGG" id="spar:SPRG_05506"/>
<dbReference type="PROSITE" id="PS50842">
    <property type="entry name" value="EXPANSIN_EG45"/>
    <property type="match status" value="1"/>
</dbReference>
<dbReference type="Proteomes" id="UP000030745">
    <property type="component" value="Unassembled WGS sequence"/>
</dbReference>
<evidence type="ECO:0000256" key="2">
    <source>
        <dbReference type="SAM" id="MobiDB-lite"/>
    </source>
</evidence>
<dbReference type="InterPro" id="IPR036749">
    <property type="entry name" value="Expansin_CBD_sf"/>
</dbReference>
<dbReference type="Gene3D" id="3.50.4.10">
    <property type="entry name" value="Hepatocyte Growth Factor"/>
    <property type="match status" value="1"/>
</dbReference>
<evidence type="ECO:0000313" key="6">
    <source>
        <dbReference type="Proteomes" id="UP000030745"/>
    </source>
</evidence>
<gene>
    <name evidence="5" type="ORF">SPRG_05506</name>
</gene>
<dbReference type="AlphaFoldDB" id="A0A067CK30"/>
<evidence type="ECO:0000256" key="3">
    <source>
        <dbReference type="SAM" id="SignalP"/>
    </source>
</evidence>
<feature type="compositionally biased region" description="Low complexity" evidence="2">
    <location>
        <begin position="238"/>
        <end position="251"/>
    </location>
</feature>
<dbReference type="InterPro" id="IPR036908">
    <property type="entry name" value="RlpA-like_sf"/>
</dbReference>
<sequence>MRILLPLTTLFGLAVADTGNCGLMAALPTSRQFQVAMNLDQYQQGIHCGRCIQAQCTDARCKDTPKVTGQVTNTCPGCAKGDLTFSQPFFKQLTGATTDWFQISWAFVDCPVAGGVKVCAKSGSSPYWLAVQPTNTLGGVQSMTVNGKPARYATEITNYYFQAEPKPEVPLANTTVTMTSFTGETITATVALTEGKCTEISQQFGHPGTPTPTPTSGTPTPTPTSSSPTPTPVPETPAPTSGSQTPTVAPVSPSPTPVARACGAPEWNLDMFGNDVANFKAEGVFTAMLAQCCEGCKVHEKCVAVTLADGVCYLKSAVGNRQTKSGATSVAMTTI</sequence>
<evidence type="ECO:0000256" key="1">
    <source>
        <dbReference type="ARBA" id="ARBA00022729"/>
    </source>
</evidence>
<protein>
    <recommendedName>
        <fullName evidence="4">Expansin-like EG45 domain-containing protein</fullName>
    </recommendedName>
</protein>
<feature type="region of interest" description="Disordered" evidence="2">
    <location>
        <begin position="201"/>
        <end position="259"/>
    </location>
</feature>
<dbReference type="CDD" id="cd22271">
    <property type="entry name" value="DPBB_EXP_N-like"/>
    <property type="match status" value="1"/>
</dbReference>
<dbReference type="SUPFAM" id="SSF50685">
    <property type="entry name" value="Barwin-like endoglucanases"/>
    <property type="match status" value="1"/>
</dbReference>
<proteinExistence type="predicted"/>